<comment type="similarity">
    <text evidence="2">Belongs to the outer membrane factor (OMF) (TC 1.B.17) family.</text>
</comment>
<dbReference type="InterPro" id="IPR028351">
    <property type="entry name" value="CyaE"/>
</dbReference>
<dbReference type="Gene3D" id="1.20.1600.10">
    <property type="entry name" value="Outer membrane efflux proteins (OEP)"/>
    <property type="match status" value="1"/>
</dbReference>
<name>A0ABZ3IY29_SPOA4</name>
<gene>
    <name evidence="9" type="primary">tolC_2</name>
    <name evidence="9" type="ORF">SPACI_008030</name>
</gene>
<evidence type="ECO:0000256" key="1">
    <source>
        <dbReference type="ARBA" id="ARBA00004442"/>
    </source>
</evidence>
<keyword evidence="6" id="KW-0472">Membrane</keyword>
<keyword evidence="8" id="KW-0175">Coiled coil</keyword>
<dbReference type="Proteomes" id="UP000216052">
    <property type="component" value="Chromosome"/>
</dbReference>
<keyword evidence="3" id="KW-0813">Transport</keyword>
<dbReference type="InterPro" id="IPR003423">
    <property type="entry name" value="OMP_efflux"/>
</dbReference>
<dbReference type="SUPFAM" id="SSF56954">
    <property type="entry name" value="Outer membrane efflux proteins (OEP)"/>
    <property type="match status" value="1"/>
</dbReference>
<dbReference type="PANTHER" id="PTHR30026:SF20">
    <property type="entry name" value="OUTER MEMBRANE PROTEIN TOLC"/>
    <property type="match status" value="1"/>
</dbReference>
<evidence type="ECO:0000256" key="3">
    <source>
        <dbReference type="ARBA" id="ARBA00022448"/>
    </source>
</evidence>
<keyword evidence="4" id="KW-1134">Transmembrane beta strand</keyword>
<dbReference type="PANTHER" id="PTHR30026">
    <property type="entry name" value="OUTER MEMBRANE PROTEIN TOLC"/>
    <property type="match status" value="1"/>
</dbReference>
<evidence type="ECO:0000256" key="4">
    <source>
        <dbReference type="ARBA" id="ARBA00022452"/>
    </source>
</evidence>
<evidence type="ECO:0000256" key="8">
    <source>
        <dbReference type="SAM" id="Coils"/>
    </source>
</evidence>
<evidence type="ECO:0000256" key="6">
    <source>
        <dbReference type="ARBA" id="ARBA00023136"/>
    </source>
</evidence>
<keyword evidence="7" id="KW-0998">Cell outer membrane</keyword>
<reference evidence="9" key="1">
    <citation type="submission" date="2024-05" db="EMBL/GenBank/DDBJ databases">
        <title>Isolation and characterization of Sporomusa carbonis sp. nov., a carboxydotrophic hydrogenogen in the genus of Sporomusa isolated from a charcoal burning pile.</title>
        <authorList>
            <person name="Boeer T."/>
            <person name="Rosenbaum F."/>
            <person name="Eysell L."/>
            <person name="Mueller V."/>
            <person name="Daniel R."/>
            <person name="Poehlein A."/>
        </authorList>
    </citation>
    <scope>NUCLEOTIDE SEQUENCE [LARGE SCALE GENOMIC DNA]</scope>
    <source>
        <strain evidence="9">DSM 3132</strain>
    </source>
</reference>
<accession>A0ABZ3IY29</accession>
<keyword evidence="5" id="KW-0812">Transmembrane</keyword>
<evidence type="ECO:0000256" key="7">
    <source>
        <dbReference type="ARBA" id="ARBA00023237"/>
    </source>
</evidence>
<dbReference type="Pfam" id="PF02321">
    <property type="entry name" value="OEP"/>
    <property type="match status" value="2"/>
</dbReference>
<evidence type="ECO:0000313" key="10">
    <source>
        <dbReference type="Proteomes" id="UP000216052"/>
    </source>
</evidence>
<protein>
    <submittedName>
        <fullName evidence="9">Outer membrane protein TolC</fullName>
    </submittedName>
</protein>
<organism evidence="9 10">
    <name type="scientific">Sporomusa acidovorans (strain ATCC 49682 / DSM 3132 / Mol)</name>
    <dbReference type="NCBI Taxonomy" id="1123286"/>
    <lineage>
        <taxon>Bacteria</taxon>
        <taxon>Bacillati</taxon>
        <taxon>Bacillota</taxon>
        <taxon>Negativicutes</taxon>
        <taxon>Selenomonadales</taxon>
        <taxon>Sporomusaceae</taxon>
        <taxon>Sporomusa</taxon>
    </lineage>
</organism>
<evidence type="ECO:0000313" key="9">
    <source>
        <dbReference type="EMBL" id="XFO70803.1"/>
    </source>
</evidence>
<dbReference type="PIRSF" id="PIRSF001892">
    <property type="entry name" value="CyaE"/>
    <property type="match status" value="1"/>
</dbReference>
<evidence type="ECO:0000256" key="5">
    <source>
        <dbReference type="ARBA" id="ARBA00022692"/>
    </source>
</evidence>
<dbReference type="EMBL" id="CP155571">
    <property type="protein sequence ID" value="XFO70803.1"/>
    <property type="molecule type" value="Genomic_DNA"/>
</dbReference>
<dbReference type="InterPro" id="IPR051906">
    <property type="entry name" value="TolC-like"/>
</dbReference>
<proteinExistence type="inferred from homology"/>
<dbReference type="RefSeq" id="WP_245692711.1">
    <property type="nucleotide sequence ID" value="NZ_CP155571.1"/>
</dbReference>
<evidence type="ECO:0000256" key="2">
    <source>
        <dbReference type="ARBA" id="ARBA00007613"/>
    </source>
</evidence>
<comment type="subcellular location">
    <subcellularLocation>
        <location evidence="1">Cell outer membrane</location>
    </subcellularLocation>
</comment>
<feature type="coiled-coil region" evidence="8">
    <location>
        <begin position="336"/>
        <end position="388"/>
    </location>
</feature>
<sequence length="447" mass="49796">MEMIAETACRQHNWHKKFKKYVCKVIGTVFVGLVLTQPVGAAPIALSLEDSLALALQNNADVKIAESFRDKAYWAIKQARANKNISISLTHTDTYYSVPVDISGYYSNNYFANALSLSLPLYSGGKLETQIEQALRDAKVAELNLTAAKQQLRQNVTTSYFNVLQYKKEMEVNQETVDNYTAHLKHVRDQYQIGAVAKLDVLSSQVELANAQDNLIKAQSDYAVAVASLNNMIGLPIDSEIELKDELSYVPFTATFEECIRQALDNRPEIAVYQTKITSAQADVKIAKSGYDPTVQLTLTQGWYDGDLPGLNNSNWTAGLTASMNIFDSGLNKSKVKQAEYSLTAAQEQARQQRENILLEVRQYYVSMREAEKRIDLKKVAVEQATERLNITEAQYKSGVGTNLDVFDAVLALNQAKLNNIKALYDYNTSKAQVEKAIGTAIVEKGR</sequence>
<keyword evidence="10" id="KW-1185">Reference proteome</keyword>